<organism evidence="1 2">
    <name type="scientific">Pocillopora meandrina</name>
    <dbReference type="NCBI Taxonomy" id="46732"/>
    <lineage>
        <taxon>Eukaryota</taxon>
        <taxon>Metazoa</taxon>
        <taxon>Cnidaria</taxon>
        <taxon>Anthozoa</taxon>
        <taxon>Hexacorallia</taxon>
        <taxon>Scleractinia</taxon>
        <taxon>Astrocoeniina</taxon>
        <taxon>Pocilloporidae</taxon>
        <taxon>Pocillopora</taxon>
    </lineage>
</organism>
<dbReference type="AlphaFoldDB" id="A0AAU9X0U7"/>
<protein>
    <submittedName>
        <fullName evidence="1">Uncharacterized protein</fullName>
    </submittedName>
</protein>
<dbReference type="Proteomes" id="UP001159428">
    <property type="component" value="Unassembled WGS sequence"/>
</dbReference>
<keyword evidence="2" id="KW-1185">Reference proteome</keyword>
<proteinExistence type="predicted"/>
<gene>
    <name evidence="1" type="ORF">PMEA_00014690</name>
</gene>
<evidence type="ECO:0000313" key="2">
    <source>
        <dbReference type="Proteomes" id="UP001159428"/>
    </source>
</evidence>
<sequence>MTIRTKIIQWNESRTSCSPYNTNFWLPCICGKKPSIIGKTEKIPLHLLSLVFNASQYFGMEESNNTLSLNALQPVVFVSDFFFLYYI</sequence>
<comment type="caution">
    <text evidence="1">The sequence shown here is derived from an EMBL/GenBank/DDBJ whole genome shotgun (WGS) entry which is preliminary data.</text>
</comment>
<name>A0AAU9X0U7_9CNID</name>
<evidence type="ECO:0000313" key="1">
    <source>
        <dbReference type="EMBL" id="CAH3132368.1"/>
    </source>
</evidence>
<reference evidence="1 2" key="1">
    <citation type="submission" date="2022-05" db="EMBL/GenBank/DDBJ databases">
        <authorList>
            <consortium name="Genoscope - CEA"/>
            <person name="William W."/>
        </authorList>
    </citation>
    <scope>NUCLEOTIDE SEQUENCE [LARGE SCALE GENOMIC DNA]</scope>
</reference>
<dbReference type="EMBL" id="CALNXJ010000026">
    <property type="protein sequence ID" value="CAH3132368.1"/>
    <property type="molecule type" value="Genomic_DNA"/>
</dbReference>
<accession>A0AAU9X0U7</accession>